<proteinExistence type="predicted"/>
<evidence type="ECO:0000256" key="1">
    <source>
        <dbReference type="SAM" id="Phobius"/>
    </source>
</evidence>
<dbReference type="OrthoDB" id="10540472at2759"/>
<keyword evidence="1" id="KW-1133">Transmembrane helix</keyword>
<evidence type="ECO:0000313" key="3">
    <source>
        <dbReference type="Proteomes" id="UP000649617"/>
    </source>
</evidence>
<dbReference type="Proteomes" id="UP000649617">
    <property type="component" value="Unassembled WGS sequence"/>
</dbReference>
<keyword evidence="3" id="KW-1185">Reference proteome</keyword>
<keyword evidence="1" id="KW-0472">Membrane</keyword>
<comment type="caution">
    <text evidence="2">The sequence shown here is derived from an EMBL/GenBank/DDBJ whole genome shotgun (WGS) entry which is preliminary data.</text>
</comment>
<dbReference type="AlphaFoldDB" id="A0A812Y0N9"/>
<feature type="non-terminal residue" evidence="2">
    <location>
        <position position="239"/>
    </location>
</feature>
<sequence length="239" mass="26166">MAPRDHEATIAWRRENPSAFVDTLGCDAVACLHSGECLAQTAFDSLLEEIHCKVDHAGFYLILCTAAVAGVAACLMFRNAGGSSHILSASGLALLSWLQGIVATILPAHERAKSGCAYGAMLKIIAPQEMSSYDNADYYKDYYGVIIVRTLLFLAALIWMQHLMVWRVLAVETTSRRFFYGRWLKLGIGVQKTAATVSCAVSIWIYTSIDASHTSSSESHVAQVAQNAVIDHVKFWDDC</sequence>
<dbReference type="EMBL" id="CAJNIZ010046958">
    <property type="protein sequence ID" value="CAE7760089.1"/>
    <property type="molecule type" value="Genomic_DNA"/>
</dbReference>
<reference evidence="2" key="1">
    <citation type="submission" date="2021-02" db="EMBL/GenBank/DDBJ databases">
        <authorList>
            <person name="Dougan E. K."/>
            <person name="Rhodes N."/>
            <person name="Thang M."/>
            <person name="Chan C."/>
        </authorList>
    </citation>
    <scope>NUCLEOTIDE SEQUENCE</scope>
</reference>
<protein>
    <submittedName>
        <fullName evidence="2">Uncharacterized protein</fullName>
    </submittedName>
</protein>
<accession>A0A812Y0N9</accession>
<evidence type="ECO:0000313" key="2">
    <source>
        <dbReference type="EMBL" id="CAE7760089.1"/>
    </source>
</evidence>
<keyword evidence="1" id="KW-0812">Transmembrane</keyword>
<feature type="transmembrane region" description="Helical" evidence="1">
    <location>
        <begin position="89"/>
        <end position="108"/>
    </location>
</feature>
<gene>
    <name evidence="2" type="ORF">SPIL2461_LOCUS22161</name>
</gene>
<name>A0A812Y0N9_SYMPI</name>
<feature type="transmembrane region" description="Helical" evidence="1">
    <location>
        <begin position="57"/>
        <end position="77"/>
    </location>
</feature>
<organism evidence="2 3">
    <name type="scientific">Symbiodinium pilosum</name>
    <name type="common">Dinoflagellate</name>
    <dbReference type="NCBI Taxonomy" id="2952"/>
    <lineage>
        <taxon>Eukaryota</taxon>
        <taxon>Sar</taxon>
        <taxon>Alveolata</taxon>
        <taxon>Dinophyceae</taxon>
        <taxon>Suessiales</taxon>
        <taxon>Symbiodiniaceae</taxon>
        <taxon>Symbiodinium</taxon>
    </lineage>
</organism>
<feature type="transmembrane region" description="Helical" evidence="1">
    <location>
        <begin position="142"/>
        <end position="160"/>
    </location>
</feature>